<sequence>MFPTKINHMKLSKYIFLLIVGLIFTIPSCTHEKEDILTQKERMWLKAHPNIRVAVSTTFPPFQFTDVENNSTGVSVDILSLLEQNIDYKFKKVYYDNWKKILDAGKAKEIDVLIEIQETVERREYFNFTKAFISIPHVIIMRKNGPDQISIDELENLKIGIVDNYAVHEHLKNLYPELNLYPLPNDRACLISLSNQKIDAVITQQAYAIYEIHKEMISNLQIVGDIEYDNELGFAIRKDWTILSRIIDKGLSRITTKEQDKILNKWVPIQASPFWQSKIFISILILVFLSFILVLVIIYFWNKSLRKSVATKTLQLRRAKEQAEKSNLLKSSFLANMSHEIRTPLNAIQGFTELLTNENLNSQQKEKYANIINTNCKSLTNLIDEILDLSKIESGLATIKNQDFELISCIQDVIDANSTSILEKPNLKIEFSNQLNVKNLTIHTDPFRLKQILNNLLSNAIKFSTHGKITIKVSYKNSSQLLFSVQDDGIGIDKLAIPLIFDRFTKIEKDSTILYRGSGLGLSICKKLLQLMNGEIWVKSTIGVGSSFYFTLPVSQQTVLDK</sequence>
<keyword evidence="4" id="KW-0808">Transferase</keyword>
<evidence type="ECO:0000259" key="12">
    <source>
        <dbReference type="PROSITE" id="PS50109"/>
    </source>
</evidence>
<dbReference type="Pfam" id="PF00512">
    <property type="entry name" value="HisKA"/>
    <property type="match status" value="1"/>
</dbReference>
<evidence type="ECO:0000313" key="14">
    <source>
        <dbReference type="Proteomes" id="UP000233535"/>
    </source>
</evidence>
<dbReference type="FunFam" id="1.10.287.130:FF:000002">
    <property type="entry name" value="Two-component osmosensing histidine kinase"/>
    <property type="match status" value="1"/>
</dbReference>
<dbReference type="PANTHER" id="PTHR43711">
    <property type="entry name" value="TWO-COMPONENT HISTIDINE KINASE"/>
    <property type="match status" value="1"/>
</dbReference>
<dbReference type="AlphaFoldDB" id="A0A2N3I272"/>
<gene>
    <name evidence="13" type="ORF">BZG02_06110</name>
</gene>
<keyword evidence="11" id="KW-0812">Transmembrane</keyword>
<protein>
    <recommendedName>
        <fullName evidence="10">Sensory/regulatory protein RpfC</fullName>
        <ecNumber evidence="2">2.7.13.3</ecNumber>
    </recommendedName>
</protein>
<dbReference type="SMART" id="SM00387">
    <property type="entry name" value="HATPase_c"/>
    <property type="match status" value="1"/>
</dbReference>
<evidence type="ECO:0000256" key="6">
    <source>
        <dbReference type="ARBA" id="ARBA00022777"/>
    </source>
</evidence>
<feature type="domain" description="Histidine kinase" evidence="12">
    <location>
        <begin position="336"/>
        <end position="556"/>
    </location>
</feature>
<evidence type="ECO:0000256" key="10">
    <source>
        <dbReference type="ARBA" id="ARBA00068150"/>
    </source>
</evidence>
<name>A0A2N3I272_9BACT</name>
<keyword evidence="3" id="KW-0597">Phosphoprotein</keyword>
<dbReference type="InterPro" id="IPR003661">
    <property type="entry name" value="HisK_dim/P_dom"/>
</dbReference>
<evidence type="ECO:0000256" key="11">
    <source>
        <dbReference type="SAM" id="Phobius"/>
    </source>
</evidence>
<dbReference type="Gene3D" id="3.30.565.10">
    <property type="entry name" value="Histidine kinase-like ATPase, C-terminal domain"/>
    <property type="match status" value="1"/>
</dbReference>
<dbReference type="GO" id="GO:0000155">
    <property type="term" value="F:phosphorelay sensor kinase activity"/>
    <property type="evidence" value="ECO:0007669"/>
    <property type="project" value="InterPro"/>
</dbReference>
<keyword evidence="11" id="KW-1133">Transmembrane helix</keyword>
<keyword evidence="6" id="KW-0418">Kinase</keyword>
<keyword evidence="7" id="KW-0067">ATP-binding</keyword>
<dbReference type="EMBL" id="MVDD01000003">
    <property type="protein sequence ID" value="PKQ64387.1"/>
    <property type="molecule type" value="Genomic_DNA"/>
</dbReference>
<evidence type="ECO:0000256" key="7">
    <source>
        <dbReference type="ARBA" id="ARBA00022840"/>
    </source>
</evidence>
<dbReference type="EC" id="2.7.13.3" evidence="2"/>
<dbReference type="Pfam" id="PF00497">
    <property type="entry name" value="SBP_bac_3"/>
    <property type="match status" value="1"/>
</dbReference>
<comment type="caution">
    <text evidence="13">The sequence shown here is derived from an EMBL/GenBank/DDBJ whole genome shotgun (WGS) entry which is preliminary data.</text>
</comment>
<dbReference type="CDD" id="cd01007">
    <property type="entry name" value="PBP2_BvgS_HisK_like"/>
    <property type="match status" value="1"/>
</dbReference>
<keyword evidence="5" id="KW-0547">Nucleotide-binding</keyword>
<evidence type="ECO:0000256" key="2">
    <source>
        <dbReference type="ARBA" id="ARBA00012438"/>
    </source>
</evidence>
<dbReference type="OrthoDB" id="9796457at2"/>
<evidence type="ECO:0000256" key="8">
    <source>
        <dbReference type="ARBA" id="ARBA00023012"/>
    </source>
</evidence>
<dbReference type="Pfam" id="PF02518">
    <property type="entry name" value="HATPase_c"/>
    <property type="match status" value="1"/>
</dbReference>
<dbReference type="InterPro" id="IPR001638">
    <property type="entry name" value="Solute-binding_3/MltF_N"/>
</dbReference>
<feature type="transmembrane region" description="Helical" evidence="11">
    <location>
        <begin position="279"/>
        <end position="301"/>
    </location>
</feature>
<dbReference type="PROSITE" id="PS50109">
    <property type="entry name" value="HIS_KIN"/>
    <property type="match status" value="1"/>
</dbReference>
<dbReference type="SUPFAM" id="SSF47384">
    <property type="entry name" value="Homodimeric domain of signal transducing histidine kinase"/>
    <property type="match status" value="1"/>
</dbReference>
<dbReference type="FunFam" id="3.30.565.10:FF:000010">
    <property type="entry name" value="Sensor histidine kinase RcsC"/>
    <property type="match status" value="1"/>
</dbReference>
<keyword evidence="8" id="KW-0902">Two-component regulatory system</keyword>
<dbReference type="CDD" id="cd16922">
    <property type="entry name" value="HATPase_EvgS-ArcB-TorS-like"/>
    <property type="match status" value="1"/>
</dbReference>
<dbReference type="CDD" id="cd00082">
    <property type="entry name" value="HisKA"/>
    <property type="match status" value="1"/>
</dbReference>
<dbReference type="InterPro" id="IPR050736">
    <property type="entry name" value="Sensor_HK_Regulatory"/>
</dbReference>
<evidence type="ECO:0000256" key="1">
    <source>
        <dbReference type="ARBA" id="ARBA00000085"/>
    </source>
</evidence>
<dbReference type="Proteomes" id="UP000233535">
    <property type="component" value="Unassembled WGS sequence"/>
</dbReference>
<dbReference type="PANTHER" id="PTHR43711:SF26">
    <property type="entry name" value="SENSOR HISTIDINE KINASE RCSC"/>
    <property type="match status" value="1"/>
</dbReference>
<dbReference type="InterPro" id="IPR036890">
    <property type="entry name" value="HATPase_C_sf"/>
</dbReference>
<accession>A0A2N3I272</accession>
<dbReference type="SMART" id="SM00388">
    <property type="entry name" value="HisKA"/>
    <property type="match status" value="1"/>
</dbReference>
<evidence type="ECO:0000256" key="9">
    <source>
        <dbReference type="ARBA" id="ARBA00064003"/>
    </source>
</evidence>
<evidence type="ECO:0000313" key="13">
    <source>
        <dbReference type="EMBL" id="PKQ64387.1"/>
    </source>
</evidence>
<dbReference type="InterPro" id="IPR004358">
    <property type="entry name" value="Sig_transdc_His_kin-like_C"/>
</dbReference>
<dbReference type="InterPro" id="IPR005467">
    <property type="entry name" value="His_kinase_dom"/>
</dbReference>
<comment type="subunit">
    <text evidence="9">At low DSF concentrations, interacts with RpfF.</text>
</comment>
<dbReference type="GO" id="GO:0005524">
    <property type="term" value="F:ATP binding"/>
    <property type="evidence" value="ECO:0007669"/>
    <property type="project" value="UniProtKB-KW"/>
</dbReference>
<evidence type="ECO:0000256" key="5">
    <source>
        <dbReference type="ARBA" id="ARBA00022741"/>
    </source>
</evidence>
<dbReference type="InterPro" id="IPR003594">
    <property type="entry name" value="HATPase_dom"/>
</dbReference>
<keyword evidence="14" id="KW-1185">Reference proteome</keyword>
<dbReference type="PRINTS" id="PR00344">
    <property type="entry name" value="BCTRLSENSOR"/>
</dbReference>
<dbReference type="SUPFAM" id="SSF55874">
    <property type="entry name" value="ATPase domain of HSP90 chaperone/DNA topoisomerase II/histidine kinase"/>
    <property type="match status" value="1"/>
</dbReference>
<comment type="catalytic activity">
    <reaction evidence="1">
        <text>ATP + protein L-histidine = ADP + protein N-phospho-L-histidine.</text>
        <dbReference type="EC" id="2.7.13.3"/>
    </reaction>
</comment>
<dbReference type="SMART" id="SM00062">
    <property type="entry name" value="PBPb"/>
    <property type="match status" value="1"/>
</dbReference>
<keyword evidence="11" id="KW-0472">Membrane</keyword>
<evidence type="ECO:0000256" key="3">
    <source>
        <dbReference type="ARBA" id="ARBA00022553"/>
    </source>
</evidence>
<dbReference type="Gene3D" id="3.40.190.10">
    <property type="entry name" value="Periplasmic binding protein-like II"/>
    <property type="match status" value="2"/>
</dbReference>
<proteinExistence type="predicted"/>
<dbReference type="Gene3D" id="1.10.287.130">
    <property type="match status" value="1"/>
</dbReference>
<evidence type="ECO:0000256" key="4">
    <source>
        <dbReference type="ARBA" id="ARBA00022679"/>
    </source>
</evidence>
<dbReference type="InterPro" id="IPR036097">
    <property type="entry name" value="HisK_dim/P_sf"/>
</dbReference>
<dbReference type="SUPFAM" id="SSF53850">
    <property type="entry name" value="Periplasmic binding protein-like II"/>
    <property type="match status" value="1"/>
</dbReference>
<reference evidence="13 14" key="1">
    <citation type="journal article" date="2017" name="Front. Microbiol.">
        <title>Labilibaculum manganireducens gen. nov., sp. nov. and Labilibaculum filiforme sp. nov., Novel Bacteroidetes Isolated from Subsurface Sediments of the Baltic Sea.</title>
        <authorList>
            <person name="Vandieken V."/>
            <person name="Marshall I.P."/>
            <person name="Niemann H."/>
            <person name="Engelen B."/>
            <person name="Cypionka H."/>
        </authorList>
    </citation>
    <scope>NUCLEOTIDE SEQUENCE [LARGE SCALE GENOMIC DNA]</scope>
    <source>
        <strain evidence="13 14">59.16B</strain>
    </source>
</reference>
<organism evidence="13 14">
    <name type="scientific">Labilibaculum filiforme</name>
    <dbReference type="NCBI Taxonomy" id="1940526"/>
    <lineage>
        <taxon>Bacteria</taxon>
        <taxon>Pseudomonadati</taxon>
        <taxon>Bacteroidota</taxon>
        <taxon>Bacteroidia</taxon>
        <taxon>Marinilabiliales</taxon>
        <taxon>Marinifilaceae</taxon>
        <taxon>Labilibaculum</taxon>
    </lineage>
</organism>